<reference evidence="1" key="1">
    <citation type="submission" date="2021-12" db="EMBL/GenBank/DDBJ databases">
        <title>Comparative genomics, transcriptomics and evolutionary studies reveal genomic signatures of adaptation to plant cell wall in hemibiotrophic fungi.</title>
        <authorList>
            <consortium name="DOE Joint Genome Institute"/>
            <person name="Baroncelli R."/>
            <person name="Diaz J.F."/>
            <person name="Benocci T."/>
            <person name="Peng M."/>
            <person name="Battaglia E."/>
            <person name="Haridas S."/>
            <person name="Andreopoulos W."/>
            <person name="Labutti K."/>
            <person name="Pangilinan J."/>
            <person name="Floch G.L."/>
            <person name="Makela M.R."/>
            <person name="Henrissat B."/>
            <person name="Grigoriev I.V."/>
            <person name="Crouch J.A."/>
            <person name="De Vries R.P."/>
            <person name="Sukno S.A."/>
            <person name="Thon M.R."/>
        </authorList>
    </citation>
    <scope>NUCLEOTIDE SEQUENCE</scope>
    <source>
        <strain evidence="1">CBS 112980</strain>
    </source>
</reference>
<dbReference type="RefSeq" id="XP_060359589.1">
    <property type="nucleotide sequence ID" value="XM_060513162.1"/>
</dbReference>
<dbReference type="Gene3D" id="2.40.128.320">
    <property type="entry name" value="Protein HRI1, N-terminal domain"/>
    <property type="match status" value="1"/>
</dbReference>
<dbReference type="InterPro" id="IPR043047">
    <property type="entry name" value="Hri1_N_sf"/>
</dbReference>
<evidence type="ECO:0008006" key="3">
    <source>
        <dbReference type="Google" id="ProtNLM"/>
    </source>
</evidence>
<dbReference type="AlphaFoldDB" id="A0AAD8X9L0"/>
<name>A0AAD8X9L0_GLOAC</name>
<sequence>MPSQAVQRISIRWLPEPAYEDTDTIALNVGRYFIDLRITKGTQTIQWSRAGERMSLETEPPTFRWTHIVDSLNLTVPDDAHLEKLPNGDDLEIGTTPCPHKNGVPTDYEEVWRDVTKCNTDNMPSWIIQSTDGRTFIGKVGVIYLAIHKASDEEFAARREDLKPQHGIWECKFESENEGKMPKASAVVALIDKKAQKSVDGDLISIDGVDFVFRGVSQD</sequence>
<proteinExistence type="predicted"/>
<evidence type="ECO:0000313" key="2">
    <source>
        <dbReference type="Proteomes" id="UP001244207"/>
    </source>
</evidence>
<dbReference type="GeneID" id="85397060"/>
<comment type="caution">
    <text evidence="1">The sequence shown here is derived from an EMBL/GenBank/DDBJ whole genome shotgun (WGS) entry which is preliminary data.</text>
</comment>
<dbReference type="EMBL" id="JAHMHS010000142">
    <property type="protein sequence ID" value="KAK1712973.1"/>
    <property type="molecule type" value="Genomic_DNA"/>
</dbReference>
<keyword evidence="2" id="KW-1185">Reference proteome</keyword>
<dbReference type="Proteomes" id="UP001244207">
    <property type="component" value="Unassembled WGS sequence"/>
</dbReference>
<gene>
    <name evidence="1" type="ORF">BDZ83DRAFT_744590</name>
</gene>
<organism evidence="1 2">
    <name type="scientific">Glomerella acutata</name>
    <name type="common">Colletotrichum acutatum</name>
    <dbReference type="NCBI Taxonomy" id="27357"/>
    <lineage>
        <taxon>Eukaryota</taxon>
        <taxon>Fungi</taxon>
        <taxon>Dikarya</taxon>
        <taxon>Ascomycota</taxon>
        <taxon>Pezizomycotina</taxon>
        <taxon>Sordariomycetes</taxon>
        <taxon>Hypocreomycetidae</taxon>
        <taxon>Glomerellales</taxon>
        <taxon>Glomerellaceae</taxon>
        <taxon>Colletotrichum</taxon>
        <taxon>Colletotrichum acutatum species complex</taxon>
    </lineage>
</organism>
<evidence type="ECO:0000313" key="1">
    <source>
        <dbReference type="EMBL" id="KAK1712973.1"/>
    </source>
</evidence>
<protein>
    <recommendedName>
        <fullName evidence="3">Protein HRI1</fullName>
    </recommendedName>
</protein>
<dbReference type="Pfam" id="PF16815">
    <property type="entry name" value="HRI1"/>
    <property type="match status" value="1"/>
</dbReference>
<dbReference type="InterPro" id="IPR031818">
    <property type="entry name" value="Hri1"/>
</dbReference>
<accession>A0AAD8X9L0</accession>